<dbReference type="WBParaSite" id="jg3233">
    <property type="protein sequence ID" value="jg3233"/>
    <property type="gene ID" value="jg3233"/>
</dbReference>
<feature type="compositionally biased region" description="Polar residues" evidence="1">
    <location>
        <begin position="216"/>
        <end position="228"/>
    </location>
</feature>
<protein>
    <submittedName>
        <fullName evidence="4">Uncharacterized protein</fullName>
    </submittedName>
</protein>
<name>A0A915E643_9BILA</name>
<proteinExistence type="predicted"/>
<accession>A0A915E643</accession>
<keyword evidence="3" id="KW-1185">Reference proteome</keyword>
<evidence type="ECO:0000313" key="4">
    <source>
        <dbReference type="WBParaSite" id="jg3233"/>
    </source>
</evidence>
<evidence type="ECO:0000313" key="3">
    <source>
        <dbReference type="Proteomes" id="UP000887574"/>
    </source>
</evidence>
<evidence type="ECO:0000256" key="2">
    <source>
        <dbReference type="SAM" id="Phobius"/>
    </source>
</evidence>
<feature type="transmembrane region" description="Helical" evidence="2">
    <location>
        <begin position="174"/>
        <end position="197"/>
    </location>
</feature>
<keyword evidence="2" id="KW-0812">Transmembrane</keyword>
<feature type="region of interest" description="Disordered" evidence="1">
    <location>
        <begin position="1"/>
        <end position="78"/>
    </location>
</feature>
<keyword evidence="2" id="KW-0472">Membrane</keyword>
<feature type="compositionally biased region" description="Polar residues" evidence="1">
    <location>
        <begin position="1"/>
        <end position="13"/>
    </location>
</feature>
<organism evidence="3 4">
    <name type="scientific">Ditylenchus dipsaci</name>
    <dbReference type="NCBI Taxonomy" id="166011"/>
    <lineage>
        <taxon>Eukaryota</taxon>
        <taxon>Metazoa</taxon>
        <taxon>Ecdysozoa</taxon>
        <taxon>Nematoda</taxon>
        <taxon>Chromadorea</taxon>
        <taxon>Rhabditida</taxon>
        <taxon>Tylenchina</taxon>
        <taxon>Tylenchomorpha</taxon>
        <taxon>Sphaerularioidea</taxon>
        <taxon>Anguinidae</taxon>
        <taxon>Anguininae</taxon>
        <taxon>Ditylenchus</taxon>
    </lineage>
</organism>
<feature type="compositionally biased region" description="Basic and acidic residues" evidence="1">
    <location>
        <begin position="14"/>
        <end position="27"/>
    </location>
</feature>
<feature type="compositionally biased region" description="Polar residues" evidence="1">
    <location>
        <begin position="28"/>
        <end position="38"/>
    </location>
</feature>
<dbReference type="Proteomes" id="UP000887574">
    <property type="component" value="Unplaced"/>
</dbReference>
<dbReference type="AlphaFoldDB" id="A0A915E643"/>
<evidence type="ECO:0000256" key="1">
    <source>
        <dbReference type="SAM" id="MobiDB-lite"/>
    </source>
</evidence>
<feature type="region of interest" description="Disordered" evidence="1">
    <location>
        <begin position="205"/>
        <end position="228"/>
    </location>
</feature>
<reference evidence="4" key="1">
    <citation type="submission" date="2022-11" db="UniProtKB">
        <authorList>
            <consortium name="WormBaseParasite"/>
        </authorList>
    </citation>
    <scope>IDENTIFICATION</scope>
</reference>
<feature type="compositionally biased region" description="Basic and acidic residues" evidence="1">
    <location>
        <begin position="205"/>
        <end position="215"/>
    </location>
</feature>
<sequence length="228" mass="25392">MNSKFASTINEQNFKNEKITHERDDKSSTVTISNSTATEFKVSKVEEEPVIDCQEYSPNEEEQTQERNSIEGSDQNAANLPSSADLLKLLKENCVESTKIHDEVKELISKSQLPQLETNSVKEDSQALEEDFPMEPIEPNVSFIGESLEINKVCPCGREFKHQPAIRSNSDVQVFLLSAFPFAILLALLVFPIVALWPTSEVSENKDLAEEKQEADSLSNLLTSGSPS</sequence>
<keyword evidence="2" id="KW-1133">Transmembrane helix</keyword>